<comment type="similarity">
    <text evidence="4">Belongs to the peptidase M20A family.</text>
</comment>
<dbReference type="PANTHER" id="PTHR43808">
    <property type="entry name" value="ACETYLORNITHINE DEACETYLASE"/>
    <property type="match status" value="1"/>
</dbReference>
<evidence type="ECO:0000256" key="12">
    <source>
        <dbReference type="ARBA" id="ARBA00023154"/>
    </source>
</evidence>
<dbReference type="AlphaFoldDB" id="A0A0R2G1Z3"/>
<dbReference type="SUPFAM" id="SSF55031">
    <property type="entry name" value="Bacterial exopeptidase dimerisation domain"/>
    <property type="match status" value="1"/>
</dbReference>
<keyword evidence="9" id="KW-0378">Hydrolase</keyword>
<organism evidence="16 17">
    <name type="scientific">Weissella halotolerans DSM 20190</name>
    <dbReference type="NCBI Taxonomy" id="1123500"/>
    <lineage>
        <taxon>Bacteria</taxon>
        <taxon>Bacillati</taxon>
        <taxon>Bacillota</taxon>
        <taxon>Bacilli</taxon>
        <taxon>Lactobacillales</taxon>
        <taxon>Lactobacillaceae</taxon>
        <taxon>Weissella</taxon>
    </lineage>
</organism>
<sequence length="386" mass="41449">MERAEKIQIVQELIALSTVNGHELALAKYLKDLFARYHLAAEIQELGDERANLYLRVGSKEGPALGFTGHMDTVAVSNPKAWEQPPFQGKLIDGKIVGRGAADMKSGLAAQVIAMIELVQAGQLPDQTAMVLIATAGEELGAQGAYQLPKKALEDLVGLVVGEPTNGDVVYAHSGSLNYQVESYGRAAHSSTPNQGINAITSLLAFCQLENQVLGQLPLDPLLGAVQHSITMIEGGQQVNIVPDRASLWGNTRPTQRVTNEDIQDYLGAMVAKVNQEQAAQLALKIVHNFYPVATQPHNPLVLAALAASQTWYGTGQAKLKRVNLASDASVFTQLHPDLPIILLGADEAGSAHQVDEYVTVDRYFDLINVYKSLTVNYLAAALANG</sequence>
<dbReference type="InterPro" id="IPR001261">
    <property type="entry name" value="ArgE/DapE_CS"/>
</dbReference>
<evidence type="ECO:0000256" key="10">
    <source>
        <dbReference type="ARBA" id="ARBA00022833"/>
    </source>
</evidence>
<dbReference type="Pfam" id="PF07687">
    <property type="entry name" value="M20_dimer"/>
    <property type="match status" value="1"/>
</dbReference>
<evidence type="ECO:0000256" key="14">
    <source>
        <dbReference type="ARBA" id="ARBA00051301"/>
    </source>
</evidence>
<comment type="pathway">
    <text evidence="3">Amino-acid biosynthesis; L-lysine biosynthesis via DAP pathway; LL-2,6-diaminopimelate from (S)-tetrahydrodipicolinate (succinylase route): step 3/3.</text>
</comment>
<dbReference type="NCBIfam" id="TIGR01910">
    <property type="entry name" value="DapE-ArgE"/>
    <property type="match status" value="1"/>
</dbReference>
<dbReference type="CDD" id="cd08659">
    <property type="entry name" value="M20_ArgE_DapE-like"/>
    <property type="match status" value="1"/>
</dbReference>
<reference evidence="16 17" key="1">
    <citation type="journal article" date="2015" name="Genome Announc.">
        <title>Expanding the biotechnology potential of lactobacilli through comparative genomics of 213 strains and associated genera.</title>
        <authorList>
            <person name="Sun Z."/>
            <person name="Harris H.M."/>
            <person name="McCann A."/>
            <person name="Guo C."/>
            <person name="Argimon S."/>
            <person name="Zhang W."/>
            <person name="Yang X."/>
            <person name="Jeffery I.B."/>
            <person name="Cooney J.C."/>
            <person name="Kagawa T.F."/>
            <person name="Liu W."/>
            <person name="Song Y."/>
            <person name="Salvetti E."/>
            <person name="Wrobel A."/>
            <person name="Rasinkangas P."/>
            <person name="Parkhill J."/>
            <person name="Rea M.C."/>
            <person name="O'Sullivan O."/>
            <person name="Ritari J."/>
            <person name="Douillard F.P."/>
            <person name="Paul Ross R."/>
            <person name="Yang R."/>
            <person name="Briner A.E."/>
            <person name="Felis G.E."/>
            <person name="de Vos W.M."/>
            <person name="Barrangou R."/>
            <person name="Klaenhammer T.R."/>
            <person name="Caufield P.W."/>
            <person name="Cui Y."/>
            <person name="Zhang H."/>
            <person name="O'Toole P.W."/>
        </authorList>
    </citation>
    <scope>NUCLEOTIDE SEQUENCE [LARGE SCALE GENOMIC DNA]</scope>
    <source>
        <strain evidence="16 17">DSM 20190</strain>
    </source>
</reference>
<evidence type="ECO:0000256" key="7">
    <source>
        <dbReference type="ARBA" id="ARBA00022605"/>
    </source>
</evidence>
<dbReference type="OrthoDB" id="9792335at2"/>
<dbReference type="PROSITE" id="PS00758">
    <property type="entry name" value="ARGE_DAPE_CPG2_1"/>
    <property type="match status" value="1"/>
</dbReference>
<feature type="domain" description="Peptidase M20 dimerisation" evidence="15">
    <location>
        <begin position="171"/>
        <end position="275"/>
    </location>
</feature>
<dbReference type="eggNOG" id="COG0624">
    <property type="taxonomic scope" value="Bacteria"/>
</dbReference>
<evidence type="ECO:0000256" key="4">
    <source>
        <dbReference type="ARBA" id="ARBA00006247"/>
    </source>
</evidence>
<dbReference type="RefSeq" id="WP_027694473.1">
    <property type="nucleotide sequence ID" value="NZ_ATUU01000001.1"/>
</dbReference>
<keyword evidence="8" id="KW-0479">Metal-binding</keyword>
<dbReference type="GO" id="GO:0019877">
    <property type="term" value="P:diaminopimelate biosynthetic process"/>
    <property type="evidence" value="ECO:0007669"/>
    <property type="project" value="UniProtKB-KW"/>
</dbReference>
<keyword evidence="11" id="KW-0220">Diaminopimelate biosynthesis</keyword>
<dbReference type="InterPro" id="IPR011650">
    <property type="entry name" value="Peptidase_M20_dimer"/>
</dbReference>
<dbReference type="GO" id="GO:0009014">
    <property type="term" value="F:succinyl-diaminopimelate desuccinylase activity"/>
    <property type="evidence" value="ECO:0007669"/>
    <property type="project" value="UniProtKB-EC"/>
</dbReference>
<evidence type="ECO:0000256" key="5">
    <source>
        <dbReference type="ARBA" id="ARBA00011921"/>
    </source>
</evidence>
<dbReference type="Pfam" id="PF01546">
    <property type="entry name" value="Peptidase_M20"/>
    <property type="match status" value="1"/>
</dbReference>
<evidence type="ECO:0000256" key="13">
    <source>
        <dbReference type="ARBA" id="ARBA00023285"/>
    </source>
</evidence>
<keyword evidence="7" id="KW-0028">Amino-acid biosynthesis</keyword>
<name>A0A0R2G1Z3_9LACO</name>
<comment type="catalytic activity">
    <reaction evidence="14">
        <text>N-succinyl-(2S,6S)-2,6-diaminopimelate + H2O = (2S,6S)-2,6-diaminopimelate + succinate</text>
        <dbReference type="Rhea" id="RHEA:22608"/>
        <dbReference type="ChEBI" id="CHEBI:15377"/>
        <dbReference type="ChEBI" id="CHEBI:30031"/>
        <dbReference type="ChEBI" id="CHEBI:57609"/>
        <dbReference type="ChEBI" id="CHEBI:58087"/>
        <dbReference type="EC" id="3.5.1.18"/>
    </reaction>
</comment>
<dbReference type="UniPathway" id="UPA00034">
    <property type="reaction ID" value="UER00021"/>
</dbReference>
<evidence type="ECO:0000259" key="15">
    <source>
        <dbReference type="Pfam" id="PF07687"/>
    </source>
</evidence>
<dbReference type="EMBL" id="JQAX01000001">
    <property type="protein sequence ID" value="KRN33494.1"/>
    <property type="molecule type" value="Genomic_DNA"/>
</dbReference>
<keyword evidence="13" id="KW-0170">Cobalt</keyword>
<evidence type="ECO:0000256" key="3">
    <source>
        <dbReference type="ARBA" id="ARBA00005130"/>
    </source>
</evidence>
<evidence type="ECO:0000313" key="17">
    <source>
        <dbReference type="Proteomes" id="UP000051296"/>
    </source>
</evidence>
<dbReference type="PATRIC" id="fig|1123500.6.peg.296"/>
<dbReference type="STRING" id="1123500.GCA_000420365_00206"/>
<evidence type="ECO:0000256" key="1">
    <source>
        <dbReference type="ARBA" id="ARBA00001941"/>
    </source>
</evidence>
<evidence type="ECO:0000256" key="6">
    <source>
        <dbReference type="ARBA" id="ARBA00016853"/>
    </source>
</evidence>
<dbReference type="Gene3D" id="3.40.630.10">
    <property type="entry name" value="Zn peptidases"/>
    <property type="match status" value="1"/>
</dbReference>
<evidence type="ECO:0000256" key="11">
    <source>
        <dbReference type="ARBA" id="ARBA00022915"/>
    </source>
</evidence>
<protein>
    <recommendedName>
        <fullName evidence="6">Probable succinyl-diaminopimelate desuccinylase</fullName>
        <ecNumber evidence="5">3.5.1.18</ecNumber>
    </recommendedName>
</protein>
<proteinExistence type="inferred from homology"/>
<keyword evidence="17" id="KW-1185">Reference proteome</keyword>
<gene>
    <name evidence="16" type="ORF">IV68_GL000297</name>
</gene>
<dbReference type="SUPFAM" id="SSF53187">
    <property type="entry name" value="Zn-dependent exopeptidases"/>
    <property type="match status" value="1"/>
</dbReference>
<comment type="cofactor">
    <cofactor evidence="1">
        <name>Co(2+)</name>
        <dbReference type="ChEBI" id="CHEBI:48828"/>
    </cofactor>
</comment>
<evidence type="ECO:0000256" key="2">
    <source>
        <dbReference type="ARBA" id="ARBA00001947"/>
    </source>
</evidence>
<dbReference type="InterPro" id="IPR002933">
    <property type="entry name" value="Peptidase_M20"/>
</dbReference>
<evidence type="ECO:0000256" key="8">
    <source>
        <dbReference type="ARBA" id="ARBA00022723"/>
    </source>
</evidence>
<dbReference type="PROSITE" id="PS00759">
    <property type="entry name" value="ARGE_DAPE_CPG2_2"/>
    <property type="match status" value="1"/>
</dbReference>
<dbReference type="EC" id="3.5.1.18" evidence="5"/>
<keyword evidence="12" id="KW-0457">Lysine biosynthesis</keyword>
<dbReference type="FunCoup" id="A0A0R2G1Z3">
    <property type="interactions" value="237"/>
</dbReference>
<evidence type="ECO:0000313" key="16">
    <source>
        <dbReference type="EMBL" id="KRN33494.1"/>
    </source>
</evidence>
<dbReference type="PANTHER" id="PTHR43808:SF8">
    <property type="entry name" value="PEPTIDASE M20 DIMERISATION DOMAIN-CONTAINING PROTEIN"/>
    <property type="match status" value="1"/>
</dbReference>
<dbReference type="NCBIfam" id="NF006365">
    <property type="entry name" value="PRK08588.1"/>
    <property type="match status" value="1"/>
</dbReference>
<dbReference type="InterPro" id="IPR050072">
    <property type="entry name" value="Peptidase_M20A"/>
</dbReference>
<dbReference type="InParanoid" id="A0A0R2G1Z3"/>
<dbReference type="Gene3D" id="3.30.70.360">
    <property type="match status" value="1"/>
</dbReference>
<accession>A0A0R2G1Z3</accession>
<dbReference type="GO" id="GO:0009089">
    <property type="term" value="P:lysine biosynthetic process via diaminopimelate"/>
    <property type="evidence" value="ECO:0007669"/>
    <property type="project" value="UniProtKB-UniPathway"/>
</dbReference>
<dbReference type="Proteomes" id="UP000051296">
    <property type="component" value="Unassembled WGS sequence"/>
</dbReference>
<evidence type="ECO:0000256" key="9">
    <source>
        <dbReference type="ARBA" id="ARBA00022801"/>
    </source>
</evidence>
<dbReference type="GO" id="GO:0046872">
    <property type="term" value="F:metal ion binding"/>
    <property type="evidence" value="ECO:0007669"/>
    <property type="project" value="UniProtKB-KW"/>
</dbReference>
<comment type="cofactor">
    <cofactor evidence="2">
        <name>Zn(2+)</name>
        <dbReference type="ChEBI" id="CHEBI:29105"/>
    </cofactor>
</comment>
<keyword evidence="10" id="KW-0862">Zinc</keyword>
<dbReference type="InterPro" id="IPR036264">
    <property type="entry name" value="Bact_exopeptidase_dim_dom"/>
</dbReference>
<dbReference type="InterPro" id="IPR010182">
    <property type="entry name" value="ArgE/DapE"/>
</dbReference>
<comment type="caution">
    <text evidence="16">The sequence shown here is derived from an EMBL/GenBank/DDBJ whole genome shotgun (WGS) entry which is preliminary data.</text>
</comment>